<name>A0A0L7M9F2_PLAF4</name>
<dbReference type="Proteomes" id="UP000054282">
    <property type="component" value="Unassembled WGS sequence"/>
</dbReference>
<dbReference type="EMBL" id="GG702456">
    <property type="protein sequence ID" value="KOB89451.1"/>
    <property type="molecule type" value="Genomic_DNA"/>
</dbReference>
<dbReference type="KEGG" id="pfd:PFDG_05000"/>
<accession>A0A0L7M9F2</accession>
<protein>
    <submittedName>
        <fullName evidence="1">Uncharacterized protein</fullName>
    </submittedName>
</protein>
<dbReference type="AlphaFoldDB" id="A0A0L7M9F2"/>
<evidence type="ECO:0000313" key="2">
    <source>
        <dbReference type="Proteomes" id="UP000054282"/>
    </source>
</evidence>
<gene>
    <name evidence="1" type="ORF">PFDG_05000</name>
</gene>
<proteinExistence type="predicted"/>
<organism evidence="1 2">
    <name type="scientific">Plasmodium falciparum (isolate Dd2)</name>
    <dbReference type="NCBI Taxonomy" id="57267"/>
    <lineage>
        <taxon>Eukaryota</taxon>
        <taxon>Sar</taxon>
        <taxon>Alveolata</taxon>
        <taxon>Apicomplexa</taxon>
        <taxon>Aconoidasida</taxon>
        <taxon>Haemosporida</taxon>
        <taxon>Plasmodiidae</taxon>
        <taxon>Plasmodium</taxon>
        <taxon>Plasmodium (Laverania)</taxon>
    </lineage>
</organism>
<reference evidence="2" key="1">
    <citation type="submission" date="2006-09" db="EMBL/GenBank/DDBJ databases">
        <title>Annotation of Plasmodium falciparum Dd2.</title>
        <authorList>
            <consortium name="The Broad Institute Genome Sequencing Platform"/>
            <person name="Volkman S.K."/>
            <person name="Neafsey D.E."/>
            <person name="Dash A.P."/>
            <person name="Chitnis C.E."/>
            <person name="Hartl D.L."/>
            <person name="Young S.K."/>
            <person name="Zeng Q."/>
            <person name="Koehrsen M."/>
            <person name="Alvarado L."/>
            <person name="Berlin A."/>
            <person name="Borenstein D."/>
            <person name="Chapman S.B."/>
            <person name="Chen Z."/>
            <person name="Engels R."/>
            <person name="Freedman E."/>
            <person name="Gellesch M."/>
            <person name="Goldberg J."/>
            <person name="Griggs A."/>
            <person name="Gujja S."/>
            <person name="Heilman E.R."/>
            <person name="Heiman D.I."/>
            <person name="Howarth C."/>
            <person name="Jen D."/>
            <person name="Larson L."/>
            <person name="Mehta T."/>
            <person name="Neiman D."/>
            <person name="Park D."/>
            <person name="Pearson M."/>
            <person name="Roberts A."/>
            <person name="Saif S."/>
            <person name="Shea T."/>
            <person name="Shenoy N."/>
            <person name="Sisk P."/>
            <person name="Stolte C."/>
            <person name="Sykes S."/>
            <person name="Walk T."/>
            <person name="White J."/>
            <person name="Yandava C."/>
            <person name="Haas B."/>
            <person name="Henn M.R."/>
            <person name="Nusbaum C."/>
            <person name="Birren B."/>
        </authorList>
    </citation>
    <scope>NUCLEOTIDE SEQUENCE [LARGE SCALE GENOMIC DNA]</scope>
</reference>
<sequence>MFYTNNQTNYKNDNNYSSSIKSNKFLSRNKNIKNLLAKEKIYSLYNYLGKIKSKYSC</sequence>
<reference evidence="2" key="2">
    <citation type="submission" date="2006-09" db="EMBL/GenBank/DDBJ databases">
        <title>The genome sequence of Plasmodium falciparum Dd2.</title>
        <authorList>
            <consortium name="The Broad Institute Genome Sequencing Platform"/>
            <person name="Birren B."/>
            <person name="Lander E."/>
            <person name="Galagan J."/>
            <person name="Nusbaum C."/>
            <person name="Devon K."/>
            <person name="Henn M."/>
            <person name="Jaffe D."/>
            <person name="Butler J."/>
            <person name="Alvarez P."/>
            <person name="Gnerre S."/>
            <person name="Grabherr M."/>
            <person name="Kleber M."/>
            <person name="Mauceli E."/>
            <person name="Brockman W."/>
            <person name="MacCallum I.A."/>
            <person name="Rounsley S."/>
            <person name="Young S."/>
            <person name="LaButti K."/>
            <person name="Pushparaj V."/>
            <person name="DeCaprio D."/>
            <person name="Crawford M."/>
            <person name="Koehrsen M."/>
            <person name="Engels R."/>
            <person name="Montgomery P."/>
            <person name="Pearson M."/>
            <person name="Howarth C."/>
            <person name="Larson L."/>
            <person name="Luoma S."/>
            <person name="White J."/>
            <person name="Kodira C."/>
            <person name="Zeng Q."/>
            <person name="O'Leary S."/>
            <person name="Yandava C."/>
            <person name="Alvarado L."/>
            <person name="Wirth D."/>
            <person name="Volkman S."/>
            <person name="Hartl D."/>
        </authorList>
    </citation>
    <scope>NUCLEOTIDE SEQUENCE [LARGE SCALE GENOMIC DNA]</scope>
</reference>
<evidence type="ECO:0000313" key="1">
    <source>
        <dbReference type="EMBL" id="KOB89451.1"/>
    </source>
</evidence>